<dbReference type="EC" id="4.2.1.75" evidence="3 9"/>
<comment type="similarity">
    <text evidence="2 9">Belongs to the uroporphyrinogen-III synthase family.</text>
</comment>
<dbReference type="SUPFAM" id="SSF69618">
    <property type="entry name" value="HemD-like"/>
    <property type="match status" value="1"/>
</dbReference>
<keyword evidence="5 9" id="KW-0627">Porphyrin biosynthesis</keyword>
<reference evidence="11" key="1">
    <citation type="submission" date="2020-04" db="EMBL/GenBank/DDBJ databases">
        <title>Description of Shewanella salipaludis sp. nov., isolated from a salt marsh.</title>
        <authorList>
            <person name="Park S."/>
            <person name="Yoon J.-H."/>
        </authorList>
    </citation>
    <scope>NUCLEOTIDE SEQUENCE</scope>
    <source>
        <strain evidence="11">SHSM-M6</strain>
    </source>
</reference>
<evidence type="ECO:0000256" key="1">
    <source>
        <dbReference type="ARBA" id="ARBA00004772"/>
    </source>
</evidence>
<evidence type="ECO:0000256" key="9">
    <source>
        <dbReference type="RuleBase" id="RU366031"/>
    </source>
</evidence>
<name>A0A972FXP3_9GAMM</name>
<evidence type="ECO:0000259" key="10">
    <source>
        <dbReference type="Pfam" id="PF02602"/>
    </source>
</evidence>
<dbReference type="InterPro" id="IPR039793">
    <property type="entry name" value="UROS/Hem4"/>
</dbReference>
<dbReference type="InterPro" id="IPR036108">
    <property type="entry name" value="4pyrrol_syn_uPrphyn_synt_sf"/>
</dbReference>
<comment type="caution">
    <text evidence="11">The sequence shown here is derived from an EMBL/GenBank/DDBJ whole genome shotgun (WGS) entry which is preliminary data.</text>
</comment>
<dbReference type="InterPro" id="IPR003754">
    <property type="entry name" value="4pyrrol_synth_uPrphyn_synth"/>
</dbReference>
<dbReference type="EMBL" id="JAAXYH010000004">
    <property type="protein sequence ID" value="NMH65158.1"/>
    <property type="molecule type" value="Genomic_DNA"/>
</dbReference>
<dbReference type="RefSeq" id="WP_169563838.1">
    <property type="nucleotide sequence ID" value="NZ_JAAXYH010000004.1"/>
</dbReference>
<dbReference type="Gene3D" id="3.40.50.10090">
    <property type="match status" value="2"/>
</dbReference>
<organism evidence="11 12">
    <name type="scientific">Shewanella salipaludis</name>
    <dbReference type="NCBI Taxonomy" id="2723052"/>
    <lineage>
        <taxon>Bacteria</taxon>
        <taxon>Pseudomonadati</taxon>
        <taxon>Pseudomonadota</taxon>
        <taxon>Gammaproteobacteria</taxon>
        <taxon>Alteromonadales</taxon>
        <taxon>Shewanellaceae</taxon>
        <taxon>Shewanella</taxon>
    </lineage>
</organism>
<evidence type="ECO:0000256" key="6">
    <source>
        <dbReference type="ARBA" id="ARBA00037589"/>
    </source>
</evidence>
<evidence type="ECO:0000256" key="2">
    <source>
        <dbReference type="ARBA" id="ARBA00008133"/>
    </source>
</evidence>
<proteinExistence type="inferred from homology"/>
<dbReference type="GO" id="GO:0006780">
    <property type="term" value="P:uroporphyrinogen III biosynthetic process"/>
    <property type="evidence" value="ECO:0007669"/>
    <property type="project" value="UniProtKB-UniRule"/>
</dbReference>
<evidence type="ECO:0000256" key="8">
    <source>
        <dbReference type="ARBA" id="ARBA00048617"/>
    </source>
</evidence>
<evidence type="ECO:0000256" key="4">
    <source>
        <dbReference type="ARBA" id="ARBA00023239"/>
    </source>
</evidence>
<keyword evidence="12" id="KW-1185">Reference proteome</keyword>
<dbReference type="Pfam" id="PF02602">
    <property type="entry name" value="HEM4"/>
    <property type="match status" value="1"/>
</dbReference>
<sequence length="241" mass="25841">MRVLLTRPDGRNAAMAAALSARGIAHLVTPLLAVEPLSGAALEAGLNRLQTADILIFISTNAVHYALSSRSRPLPSQACYAVGDATWQALSQLGIAAVKAPDEQQQTEGLLTLPALREVKGKRIVIVRGQGGRETLAEQLQARGAEVSYLEVYRRVCPPLEPQQILAQWQAFGIDTILVTSGEILENLLELVPKELFSWLRACHIIVPSPRISAQASAAGLTRVSQAKGANTQAMLDALKL</sequence>
<evidence type="ECO:0000313" key="12">
    <source>
        <dbReference type="Proteomes" id="UP000737113"/>
    </source>
</evidence>
<evidence type="ECO:0000256" key="7">
    <source>
        <dbReference type="ARBA" id="ARBA00040167"/>
    </source>
</evidence>
<dbReference type="Proteomes" id="UP000737113">
    <property type="component" value="Unassembled WGS sequence"/>
</dbReference>
<dbReference type="GO" id="GO:0004852">
    <property type="term" value="F:uroporphyrinogen-III synthase activity"/>
    <property type="evidence" value="ECO:0007669"/>
    <property type="project" value="UniProtKB-UniRule"/>
</dbReference>
<dbReference type="PANTHER" id="PTHR38042:SF1">
    <property type="entry name" value="UROPORPHYRINOGEN-III SYNTHASE, CHLOROPLASTIC"/>
    <property type="match status" value="1"/>
</dbReference>
<evidence type="ECO:0000256" key="3">
    <source>
        <dbReference type="ARBA" id="ARBA00013109"/>
    </source>
</evidence>
<comment type="function">
    <text evidence="6 9">Catalyzes cyclization of the linear tetrapyrrole, hydroxymethylbilane, to the macrocyclic uroporphyrinogen III.</text>
</comment>
<evidence type="ECO:0000313" key="11">
    <source>
        <dbReference type="EMBL" id="NMH65158.1"/>
    </source>
</evidence>
<comment type="pathway">
    <text evidence="1 9">Porphyrin-containing compound metabolism; protoporphyrin-IX biosynthesis; coproporphyrinogen-III from 5-aminolevulinate: step 3/4.</text>
</comment>
<protein>
    <recommendedName>
        <fullName evidence="7 9">Uroporphyrinogen-III synthase</fullName>
        <ecNumber evidence="3 9">4.2.1.75</ecNumber>
    </recommendedName>
</protein>
<dbReference type="AlphaFoldDB" id="A0A972FXP3"/>
<gene>
    <name evidence="11" type="ORF">HC757_08240</name>
</gene>
<evidence type="ECO:0000256" key="5">
    <source>
        <dbReference type="ARBA" id="ARBA00023244"/>
    </source>
</evidence>
<keyword evidence="4 9" id="KW-0456">Lyase</keyword>
<feature type="domain" description="Tetrapyrrole biosynthesis uroporphyrinogen III synthase" evidence="10">
    <location>
        <begin position="14"/>
        <end position="236"/>
    </location>
</feature>
<dbReference type="GO" id="GO:0006782">
    <property type="term" value="P:protoporphyrinogen IX biosynthetic process"/>
    <property type="evidence" value="ECO:0007669"/>
    <property type="project" value="UniProtKB-UniRule"/>
</dbReference>
<dbReference type="CDD" id="cd06578">
    <property type="entry name" value="HemD"/>
    <property type="match status" value="1"/>
</dbReference>
<accession>A0A972FXP3</accession>
<comment type="catalytic activity">
    <reaction evidence="8 9">
        <text>hydroxymethylbilane = uroporphyrinogen III + H2O</text>
        <dbReference type="Rhea" id="RHEA:18965"/>
        <dbReference type="ChEBI" id="CHEBI:15377"/>
        <dbReference type="ChEBI" id="CHEBI:57308"/>
        <dbReference type="ChEBI" id="CHEBI:57845"/>
        <dbReference type="EC" id="4.2.1.75"/>
    </reaction>
</comment>
<dbReference type="PANTHER" id="PTHR38042">
    <property type="entry name" value="UROPORPHYRINOGEN-III SYNTHASE, CHLOROPLASTIC"/>
    <property type="match status" value="1"/>
</dbReference>